<proteinExistence type="predicted"/>
<reference evidence="6" key="1">
    <citation type="thesis" date="2020" institute="ProQuest LLC" country="789 East Eisenhower Parkway, Ann Arbor, MI, USA">
        <title>Comparative Genomics and Chromosome Evolution.</title>
        <authorList>
            <person name="Mudd A.B."/>
        </authorList>
    </citation>
    <scope>NUCLEOTIDE SEQUENCE</scope>
    <source>
        <strain evidence="6">Female2</strain>
        <tissue evidence="6">Blood</tissue>
    </source>
</reference>
<dbReference type="Proteomes" id="UP000812440">
    <property type="component" value="Chromosome 1"/>
</dbReference>
<evidence type="ECO:0000256" key="2">
    <source>
        <dbReference type="ARBA" id="ARBA00022692"/>
    </source>
</evidence>
<evidence type="ECO:0008006" key="8">
    <source>
        <dbReference type="Google" id="ProtNLM"/>
    </source>
</evidence>
<evidence type="ECO:0000256" key="5">
    <source>
        <dbReference type="SAM" id="Phobius"/>
    </source>
</evidence>
<gene>
    <name evidence="6" type="ORF">GDO86_001886</name>
</gene>
<feature type="transmembrane region" description="Helical" evidence="5">
    <location>
        <begin position="771"/>
        <end position="788"/>
    </location>
</feature>
<dbReference type="GO" id="GO:0016020">
    <property type="term" value="C:membrane"/>
    <property type="evidence" value="ECO:0007669"/>
    <property type="project" value="UniProtKB-SubCell"/>
</dbReference>
<name>A0A8T2KGE6_9PIPI</name>
<dbReference type="GO" id="GO:0006685">
    <property type="term" value="P:sphingomyelin catabolic process"/>
    <property type="evidence" value="ECO:0007669"/>
    <property type="project" value="TreeGrafter"/>
</dbReference>
<feature type="transmembrane region" description="Helical" evidence="5">
    <location>
        <begin position="743"/>
        <end position="764"/>
    </location>
</feature>
<dbReference type="Pfam" id="PF14724">
    <property type="entry name" value="mit_SMPDase"/>
    <property type="match status" value="1"/>
</dbReference>
<dbReference type="InterPro" id="IPR024129">
    <property type="entry name" value="Sphingomy_SMPD4"/>
</dbReference>
<keyword evidence="7" id="KW-1185">Reference proteome</keyword>
<evidence type="ECO:0000256" key="4">
    <source>
        <dbReference type="ARBA" id="ARBA00023136"/>
    </source>
</evidence>
<evidence type="ECO:0000256" key="3">
    <source>
        <dbReference type="ARBA" id="ARBA00022989"/>
    </source>
</evidence>
<comment type="caution">
    <text evidence="6">The sequence shown here is derived from an EMBL/GenBank/DDBJ whole genome shotgun (WGS) entry which is preliminary data.</text>
</comment>
<organism evidence="6 7">
    <name type="scientific">Hymenochirus boettgeri</name>
    <name type="common">Congo dwarf clawed frog</name>
    <dbReference type="NCBI Taxonomy" id="247094"/>
    <lineage>
        <taxon>Eukaryota</taxon>
        <taxon>Metazoa</taxon>
        <taxon>Chordata</taxon>
        <taxon>Craniata</taxon>
        <taxon>Vertebrata</taxon>
        <taxon>Euteleostomi</taxon>
        <taxon>Amphibia</taxon>
        <taxon>Batrachia</taxon>
        <taxon>Anura</taxon>
        <taxon>Pipoidea</taxon>
        <taxon>Pipidae</taxon>
        <taxon>Pipinae</taxon>
        <taxon>Hymenochirus</taxon>
    </lineage>
</organism>
<evidence type="ECO:0000313" key="7">
    <source>
        <dbReference type="Proteomes" id="UP000812440"/>
    </source>
</evidence>
<dbReference type="OrthoDB" id="10251508at2759"/>
<dbReference type="GO" id="GO:0050290">
    <property type="term" value="F:sphingomyelin phosphodiesterase D activity"/>
    <property type="evidence" value="ECO:0007669"/>
    <property type="project" value="InterPro"/>
</dbReference>
<dbReference type="GO" id="GO:0046475">
    <property type="term" value="P:glycerophospholipid catabolic process"/>
    <property type="evidence" value="ECO:0007669"/>
    <property type="project" value="TreeGrafter"/>
</dbReference>
<sequence length="796" mass="91421">MSFPGGSPQPSYLLASLKADCINKPFLQRCQDLVRVIEDFPAKELHAIFPWLVETIFGSLDSTILGWNLRCLHERVNPLEFHTALGFLDPGSGAMMKLVYKLQAEEYRYDFPVSFLPGPVRASIQERVLPECPLYHNKIQFPASGGASFNLALNPFEYFMFHFAISLLSQRSYPQGHQFSISDSAYFILVDKYLKWFLPIDGNVPPPHSPNPGGSVPTAPRSPSISFTSYGSHTSLLKRHVSHQHVVNADPAAHEIWRTETLLQVFVEMWLHHYSLEMYQKMQSPHAKELFQPTEEHVLVVRLLIKHLHTFTNSLRPEQVSPSTHSHTTSPMEELKRVVIPRFIQQKLYIFLQHCFGHWPLDASFRAVLEMWLSYVQPWRYIPERSSPVGGETQNRSVPDKWDTFVQENLLFYTKLFLRFLNRALRTDLVNPRNALMVFRGAKVFSQPNLPEMIQKGEQLFLQPEHVIPHRQHRLLLTPSLGGSFLSSWQPAITDISLKVKSHVFSLEGHDCQYMQLFGSEARNLVLRLAQMILQAKQTAKCRSNLSPDTSGNQSFLSWFGLGSPDFNNSYNGNDMDEVGYDSIRKTDEHLEKALEYLCQIFRLNPTQLGQLTVNCGSSQDENGRNKIPDCSANENGLVLTDLGRYQIINGLRRFDIQYQGDPDLQPIRSYENARLVRLLYSFSSALNERFADRMGALCSREDFLGKFCRFHLLSCSQKCRKSPSTSHSLPKTKCPRIRLRFLASYQTLFYLILYFVFCSLLSFGPLRCTFFLLIGYLLYAAVLTFLSDHWKAHQD</sequence>
<keyword evidence="4 5" id="KW-0472">Membrane</keyword>
<comment type="subcellular location">
    <subcellularLocation>
        <location evidence="1">Membrane</location>
        <topology evidence="1">Single-pass membrane protein</topology>
    </subcellularLocation>
</comment>
<dbReference type="EMBL" id="JAACNH010000001">
    <property type="protein sequence ID" value="KAG8455858.1"/>
    <property type="molecule type" value="Genomic_DNA"/>
</dbReference>
<evidence type="ECO:0000313" key="6">
    <source>
        <dbReference type="EMBL" id="KAG8455858.1"/>
    </source>
</evidence>
<evidence type="ECO:0000256" key="1">
    <source>
        <dbReference type="ARBA" id="ARBA00004167"/>
    </source>
</evidence>
<keyword evidence="2 5" id="KW-0812">Transmembrane</keyword>
<keyword evidence="3 5" id="KW-1133">Transmembrane helix</keyword>
<dbReference type="PANTHER" id="PTHR12988:SF6">
    <property type="entry name" value="SPHINGOMYELIN PHOSPHODIESTERASE 4"/>
    <property type="match status" value="1"/>
</dbReference>
<dbReference type="AlphaFoldDB" id="A0A8T2KGE6"/>
<dbReference type="PANTHER" id="PTHR12988">
    <property type="entry name" value="SPHINGOMYELIN PHOSPHODIESTERASE 4"/>
    <property type="match status" value="1"/>
</dbReference>
<dbReference type="GO" id="GO:0046513">
    <property type="term" value="P:ceramide biosynthetic process"/>
    <property type="evidence" value="ECO:0007669"/>
    <property type="project" value="TreeGrafter"/>
</dbReference>
<accession>A0A8T2KGE6</accession>
<protein>
    <recommendedName>
        <fullName evidence="8">Sphingomyelin phosphodiesterase 4</fullName>
    </recommendedName>
</protein>